<dbReference type="EC" id="1.-.-.-" evidence="1"/>
<keyword evidence="1" id="KW-0560">Oxidoreductase</keyword>
<reference evidence="1 2" key="1">
    <citation type="submission" date="2023-05" db="EMBL/GenBank/DDBJ databases">
        <title>Novel species of genus Flectobacillus isolated from stream in China.</title>
        <authorList>
            <person name="Lu H."/>
        </authorList>
    </citation>
    <scope>NUCLEOTIDE SEQUENCE [LARGE SCALE GENOMIC DNA]</scope>
    <source>
        <strain evidence="1 2">DC10W</strain>
    </source>
</reference>
<organism evidence="1 2">
    <name type="scientific">Flectobacillus longus</name>
    <dbReference type="NCBI Taxonomy" id="2984207"/>
    <lineage>
        <taxon>Bacteria</taxon>
        <taxon>Pseudomonadati</taxon>
        <taxon>Bacteroidota</taxon>
        <taxon>Cytophagia</taxon>
        <taxon>Cytophagales</taxon>
        <taxon>Flectobacillaceae</taxon>
        <taxon>Flectobacillus</taxon>
    </lineage>
</organism>
<name>A0ABT6YNC6_9BACT</name>
<dbReference type="GO" id="GO:0016491">
    <property type="term" value="F:oxidoreductase activity"/>
    <property type="evidence" value="ECO:0007669"/>
    <property type="project" value="UniProtKB-KW"/>
</dbReference>
<dbReference type="Proteomes" id="UP001236569">
    <property type="component" value="Unassembled WGS sequence"/>
</dbReference>
<dbReference type="InterPro" id="IPR027056">
    <property type="entry name" value="Gluconate_2DH_su3"/>
</dbReference>
<gene>
    <name evidence="1" type="ORF">QM480_11765</name>
</gene>
<evidence type="ECO:0000313" key="1">
    <source>
        <dbReference type="EMBL" id="MDI9865006.1"/>
    </source>
</evidence>
<proteinExistence type="predicted"/>
<dbReference type="RefSeq" id="WP_283370083.1">
    <property type="nucleotide sequence ID" value="NZ_JASHID010000007.1"/>
</dbReference>
<evidence type="ECO:0000313" key="2">
    <source>
        <dbReference type="Proteomes" id="UP001236569"/>
    </source>
</evidence>
<protein>
    <submittedName>
        <fullName evidence="1">Gluconate 2-dehydrogenase subunit 3 family protein</fullName>
        <ecNumber evidence="1">1.-.-.-</ecNumber>
    </submittedName>
</protein>
<keyword evidence="2" id="KW-1185">Reference proteome</keyword>
<sequence length="221" mass="24429">MKRRDYLKNIGFTSLGMAVLGPEVKAAELLEQQKPIKKGAKAASAKSDDIKIPGGRTKDEAIRDAKLMAEKFFTEHEMKTITILVDIIIPADGKSGSASQAGVPAFIEFIAKDRPSEFKTPLRGGLRWLDSQSIKRFSKDFVSITPQQRIAIVDDIAYPADAKPQFSQGVSFFSLMRNLTATGFFSSEMGIKDIGYEGNRPNQWDGVPEDVLKQYGLSYES</sequence>
<comment type="caution">
    <text evidence="1">The sequence shown here is derived from an EMBL/GenBank/DDBJ whole genome shotgun (WGS) entry which is preliminary data.</text>
</comment>
<dbReference type="Pfam" id="PF13618">
    <property type="entry name" value="Gluconate_2-dh3"/>
    <property type="match status" value="1"/>
</dbReference>
<accession>A0ABT6YNC6</accession>
<dbReference type="EMBL" id="JASHID010000007">
    <property type="protein sequence ID" value="MDI9865006.1"/>
    <property type="molecule type" value="Genomic_DNA"/>
</dbReference>